<dbReference type="AlphaFoldDB" id="A0A414QUJ7"/>
<protein>
    <submittedName>
        <fullName evidence="1">Uncharacterized protein</fullName>
    </submittedName>
</protein>
<gene>
    <name evidence="1" type="ORF">DW653_16115</name>
</gene>
<dbReference type="Proteomes" id="UP000283485">
    <property type="component" value="Unassembled WGS sequence"/>
</dbReference>
<comment type="caution">
    <text evidence="1">The sequence shown here is derived from an EMBL/GenBank/DDBJ whole genome shotgun (WGS) entry which is preliminary data.</text>
</comment>
<dbReference type="EMBL" id="QRHQ01000057">
    <property type="protein sequence ID" value="RHF84463.1"/>
    <property type="molecule type" value="Genomic_DNA"/>
</dbReference>
<name>A0A414QUJ7_9BACT</name>
<reference evidence="1 2" key="1">
    <citation type="submission" date="2018-08" db="EMBL/GenBank/DDBJ databases">
        <title>A genome reference for cultivated species of the human gut microbiota.</title>
        <authorList>
            <person name="Zou Y."/>
            <person name="Xue W."/>
            <person name="Luo G."/>
        </authorList>
    </citation>
    <scope>NUCLEOTIDE SEQUENCE [LARGE SCALE GENOMIC DNA]</scope>
    <source>
        <strain evidence="1 2">AM23-23</strain>
    </source>
</reference>
<sequence>FVNLKSNTMKNTVQKYLFYPEWQNTRLKKNALQHTLTKFYLPIKSLNKYRLNLKKIKNETALSYYLSQPSITFV</sequence>
<evidence type="ECO:0000313" key="1">
    <source>
        <dbReference type="EMBL" id="RHF84463.1"/>
    </source>
</evidence>
<evidence type="ECO:0000313" key="2">
    <source>
        <dbReference type="Proteomes" id="UP000283485"/>
    </source>
</evidence>
<proteinExistence type="predicted"/>
<accession>A0A414QUJ7</accession>
<organism evidence="1 2">
    <name type="scientific">Phocaeicola plebeius</name>
    <dbReference type="NCBI Taxonomy" id="310297"/>
    <lineage>
        <taxon>Bacteria</taxon>
        <taxon>Pseudomonadati</taxon>
        <taxon>Bacteroidota</taxon>
        <taxon>Bacteroidia</taxon>
        <taxon>Bacteroidales</taxon>
        <taxon>Bacteroidaceae</taxon>
        <taxon>Phocaeicola</taxon>
    </lineage>
</organism>
<feature type="non-terminal residue" evidence="1">
    <location>
        <position position="1"/>
    </location>
</feature>